<protein>
    <recommendedName>
        <fullName evidence="6">FAD-binding domain-containing protein</fullName>
    </recommendedName>
</protein>
<keyword evidence="3" id="KW-0274">FAD</keyword>
<keyword evidence="2" id="KW-0285">Flavoprotein</keyword>
<feature type="domain" description="FAD-binding" evidence="6">
    <location>
        <begin position="320"/>
        <end position="358"/>
    </location>
</feature>
<keyword evidence="5" id="KW-0503">Monooxygenase</keyword>
<keyword evidence="8" id="KW-1185">Reference proteome</keyword>
<reference evidence="7" key="1">
    <citation type="submission" date="2022-11" db="EMBL/GenBank/DDBJ databases">
        <title>Chromosomal genome sequence assembly and mating type (MAT) locus characterization of the leprose asexual lichenized fungus Lepraria neglecta (Nyl.) Erichsen.</title>
        <authorList>
            <person name="Allen J.L."/>
            <person name="Pfeffer B."/>
        </authorList>
    </citation>
    <scope>NUCLEOTIDE SEQUENCE</scope>
    <source>
        <strain evidence="7">Allen 5258</strain>
    </source>
</reference>
<comment type="cofactor">
    <cofactor evidence="1">
        <name>FAD</name>
        <dbReference type="ChEBI" id="CHEBI:57692"/>
    </cofactor>
</comment>
<gene>
    <name evidence="7" type="ORF">OEA41_004250</name>
</gene>
<evidence type="ECO:0000313" key="7">
    <source>
        <dbReference type="EMBL" id="KAK3167804.1"/>
    </source>
</evidence>
<dbReference type="PANTHER" id="PTHR47178">
    <property type="entry name" value="MONOOXYGENASE, FAD-BINDING"/>
    <property type="match status" value="1"/>
</dbReference>
<accession>A0AAD9YX96</accession>
<evidence type="ECO:0000256" key="5">
    <source>
        <dbReference type="ARBA" id="ARBA00023033"/>
    </source>
</evidence>
<dbReference type="AlphaFoldDB" id="A0AAD9YX96"/>
<dbReference type="Gene3D" id="3.50.50.60">
    <property type="entry name" value="FAD/NAD(P)-binding domain"/>
    <property type="match status" value="1"/>
</dbReference>
<name>A0AAD9YX96_9LECA</name>
<dbReference type="PRINTS" id="PR00420">
    <property type="entry name" value="RNGMNOXGNASE"/>
</dbReference>
<dbReference type="InterPro" id="IPR002938">
    <property type="entry name" value="FAD-bd"/>
</dbReference>
<proteinExistence type="predicted"/>
<evidence type="ECO:0000256" key="3">
    <source>
        <dbReference type="ARBA" id="ARBA00022827"/>
    </source>
</evidence>
<evidence type="ECO:0000256" key="1">
    <source>
        <dbReference type="ARBA" id="ARBA00001974"/>
    </source>
</evidence>
<organism evidence="7 8">
    <name type="scientific">Lepraria neglecta</name>
    <dbReference type="NCBI Taxonomy" id="209136"/>
    <lineage>
        <taxon>Eukaryota</taxon>
        <taxon>Fungi</taxon>
        <taxon>Dikarya</taxon>
        <taxon>Ascomycota</taxon>
        <taxon>Pezizomycotina</taxon>
        <taxon>Lecanoromycetes</taxon>
        <taxon>OSLEUM clade</taxon>
        <taxon>Lecanoromycetidae</taxon>
        <taxon>Lecanorales</taxon>
        <taxon>Lecanorineae</taxon>
        <taxon>Stereocaulaceae</taxon>
        <taxon>Lepraria</taxon>
    </lineage>
</organism>
<evidence type="ECO:0000313" key="8">
    <source>
        <dbReference type="Proteomes" id="UP001276659"/>
    </source>
</evidence>
<comment type="caution">
    <text evidence="7">The sequence shown here is derived from an EMBL/GenBank/DDBJ whole genome shotgun (WGS) entry which is preliminary data.</text>
</comment>
<dbReference type="Pfam" id="PF01494">
    <property type="entry name" value="FAD_binding_3"/>
    <property type="match status" value="1"/>
</dbReference>
<sequence>MEGSSTNGQVSTVQFGGENKVLVIGAGSTGLALAQGLKKARIPYVVYERDENATRKRNWSMGLHWAVPALQYLIPDELLARIQGTQTDPNVPTKDADQLPFINGQTGELIGEIKSDKFYRLRRDKIRALLLEGLDVRWGKAISDLIYSTDGRKITARFADGTEDTGSLLIASDGLHSTVRTLLVGSEKAKVTPIDFATAMCFTKHSRDRALFLRAKPHHPLYQVAPHPNGYFGWLSLHDGDDPDHPENWTFYHYISFREPRNVTNDRSNAEHVAHQKELARQFTDPFKSVFEWMPDDHPVWYGKLRQWDPSEPEHKWDDHDGRVTLAGDAAHPMTFQRGQGFNHAIMDSFLLCKGIESFWNSGDFSSEQRAAAITDYENEMIPRGGEEVRLSEANSIAMHDWEKVMQSPSMKKGMHVSHQAARIMDY</sequence>
<dbReference type="Proteomes" id="UP001276659">
    <property type="component" value="Unassembled WGS sequence"/>
</dbReference>
<keyword evidence="4" id="KW-0560">Oxidoreductase</keyword>
<dbReference type="SUPFAM" id="SSF51905">
    <property type="entry name" value="FAD/NAD(P)-binding domain"/>
    <property type="match status" value="1"/>
</dbReference>
<dbReference type="PANTHER" id="PTHR47178:SF3">
    <property type="entry name" value="FAD-BINDING DOMAIN-CONTAINING PROTEIN"/>
    <property type="match status" value="1"/>
</dbReference>
<evidence type="ECO:0000256" key="2">
    <source>
        <dbReference type="ARBA" id="ARBA00022630"/>
    </source>
</evidence>
<evidence type="ECO:0000256" key="4">
    <source>
        <dbReference type="ARBA" id="ARBA00023002"/>
    </source>
</evidence>
<dbReference type="InterPro" id="IPR036188">
    <property type="entry name" value="FAD/NAD-bd_sf"/>
</dbReference>
<dbReference type="GO" id="GO:0004497">
    <property type="term" value="F:monooxygenase activity"/>
    <property type="evidence" value="ECO:0007669"/>
    <property type="project" value="UniProtKB-KW"/>
</dbReference>
<evidence type="ECO:0000259" key="6">
    <source>
        <dbReference type="Pfam" id="PF01494"/>
    </source>
</evidence>
<dbReference type="GO" id="GO:0071949">
    <property type="term" value="F:FAD binding"/>
    <property type="evidence" value="ECO:0007669"/>
    <property type="project" value="InterPro"/>
</dbReference>
<dbReference type="EMBL" id="JASNWA010000010">
    <property type="protein sequence ID" value="KAK3167804.1"/>
    <property type="molecule type" value="Genomic_DNA"/>
</dbReference>